<dbReference type="PANTHER" id="PTHR48258:SF8">
    <property type="entry name" value="DUF4216 DOMAIN-CONTAINING PROTEIN"/>
    <property type="match status" value="1"/>
</dbReference>
<evidence type="ECO:0000313" key="2">
    <source>
        <dbReference type="EMBL" id="KAK1361671.1"/>
    </source>
</evidence>
<dbReference type="Pfam" id="PF13960">
    <property type="entry name" value="DUF4218"/>
    <property type="match status" value="1"/>
</dbReference>
<dbReference type="PANTHER" id="PTHR48258">
    <property type="entry name" value="DUF4218 DOMAIN-CONTAINING PROTEIN-RELATED"/>
    <property type="match status" value="1"/>
</dbReference>
<gene>
    <name evidence="2" type="ORF">POM88_046145</name>
</gene>
<protein>
    <recommendedName>
        <fullName evidence="1">DUF4218 domain-containing protein</fullName>
    </recommendedName>
</protein>
<comment type="caution">
    <text evidence="2">The sequence shown here is derived from an EMBL/GenBank/DDBJ whole genome shotgun (WGS) entry which is preliminary data.</text>
</comment>
<organism evidence="2 3">
    <name type="scientific">Heracleum sosnowskyi</name>
    <dbReference type="NCBI Taxonomy" id="360622"/>
    <lineage>
        <taxon>Eukaryota</taxon>
        <taxon>Viridiplantae</taxon>
        <taxon>Streptophyta</taxon>
        <taxon>Embryophyta</taxon>
        <taxon>Tracheophyta</taxon>
        <taxon>Spermatophyta</taxon>
        <taxon>Magnoliopsida</taxon>
        <taxon>eudicotyledons</taxon>
        <taxon>Gunneridae</taxon>
        <taxon>Pentapetalae</taxon>
        <taxon>asterids</taxon>
        <taxon>campanulids</taxon>
        <taxon>Apiales</taxon>
        <taxon>Apiaceae</taxon>
        <taxon>Apioideae</taxon>
        <taxon>apioid superclade</taxon>
        <taxon>Tordylieae</taxon>
        <taxon>Tordyliinae</taxon>
        <taxon>Heracleum</taxon>
    </lineage>
</organism>
<evidence type="ECO:0000259" key="1">
    <source>
        <dbReference type="Pfam" id="PF13960"/>
    </source>
</evidence>
<proteinExistence type="predicted"/>
<reference evidence="2" key="1">
    <citation type="submission" date="2023-02" db="EMBL/GenBank/DDBJ databases">
        <title>Genome of toxic invasive species Heracleum sosnowskyi carries increased number of genes despite the absence of recent whole-genome duplications.</title>
        <authorList>
            <person name="Schelkunov M."/>
            <person name="Shtratnikova V."/>
            <person name="Makarenko M."/>
            <person name="Klepikova A."/>
            <person name="Omelchenko D."/>
            <person name="Novikova G."/>
            <person name="Obukhova E."/>
            <person name="Bogdanov V."/>
            <person name="Penin A."/>
            <person name="Logacheva M."/>
        </authorList>
    </citation>
    <scope>NUCLEOTIDE SEQUENCE</scope>
    <source>
        <strain evidence="2">Hsosn_3</strain>
        <tissue evidence="2">Leaf</tissue>
    </source>
</reference>
<dbReference type="Proteomes" id="UP001237642">
    <property type="component" value="Unassembled WGS sequence"/>
</dbReference>
<keyword evidence="3" id="KW-1185">Reference proteome</keyword>
<dbReference type="AlphaFoldDB" id="A0AAD8H799"/>
<feature type="domain" description="DUF4218" evidence="1">
    <location>
        <begin position="28"/>
        <end position="95"/>
    </location>
</feature>
<name>A0AAD8H799_9APIA</name>
<accession>A0AAD8H799</accession>
<evidence type="ECO:0000313" key="3">
    <source>
        <dbReference type="Proteomes" id="UP001237642"/>
    </source>
</evidence>
<dbReference type="InterPro" id="IPR025452">
    <property type="entry name" value="DUF4218"/>
</dbReference>
<sequence length="321" mass="35582">MLQFVVKKTLKAEVALPLIRLSVFLRGLWSKVIDLEDLKKLQQEFVEVLCHFEMIFPQDFFDIMVHFLVHLVRDVELGGRVHLPNIFPIERRLLGRRIKNVKKMKLILGPQTHSRAIAASATEKEAAQAGTTTEKEVTSSFRAKTLKPTCSKLLKQASNSGACGTLSTYLDLRDRQKNGIPPPTTENVPGPNMENIIEEEIEAGISGGNKAHRDSITDTHTLGPNSMANVRENFSEIKKMIASCEDADELIANGKAHGREWLKGRHGKTEGLASTSAPADDPYLDDLTTKIRRELEAELEAKEFIGSNVDAPCNTGARPCC</sequence>
<reference evidence="2" key="2">
    <citation type="submission" date="2023-05" db="EMBL/GenBank/DDBJ databases">
        <authorList>
            <person name="Schelkunov M.I."/>
        </authorList>
    </citation>
    <scope>NUCLEOTIDE SEQUENCE</scope>
    <source>
        <strain evidence="2">Hsosn_3</strain>
        <tissue evidence="2">Leaf</tissue>
    </source>
</reference>
<dbReference type="EMBL" id="JAUIZM010000010">
    <property type="protein sequence ID" value="KAK1361671.1"/>
    <property type="molecule type" value="Genomic_DNA"/>
</dbReference>